<dbReference type="GeneTree" id="ENSGT00390000003812"/>
<keyword evidence="3" id="KW-1185">Reference proteome</keyword>
<reference evidence="3" key="3">
    <citation type="journal article" date="2014" name="Nature">
        <title>Elephant shark genome provides unique insights into gnathostome evolution.</title>
        <authorList>
            <consortium name="International Elephant Shark Genome Sequencing Consortium"/>
            <person name="Venkatesh B."/>
            <person name="Lee A.P."/>
            <person name="Ravi V."/>
            <person name="Maurya A.K."/>
            <person name="Lian M.M."/>
            <person name="Swann J.B."/>
            <person name="Ohta Y."/>
            <person name="Flajnik M.F."/>
            <person name="Sutoh Y."/>
            <person name="Kasahara M."/>
            <person name="Hoon S."/>
            <person name="Gangu V."/>
            <person name="Roy S.W."/>
            <person name="Irimia M."/>
            <person name="Korzh V."/>
            <person name="Kondrychyn I."/>
            <person name="Lim Z.W."/>
            <person name="Tay B.H."/>
            <person name="Tohari S."/>
            <person name="Kong K.W."/>
            <person name="Ho S."/>
            <person name="Lorente-Galdos B."/>
            <person name="Quilez J."/>
            <person name="Marques-Bonet T."/>
            <person name="Raney B.J."/>
            <person name="Ingham P.W."/>
            <person name="Tay A."/>
            <person name="Hillier L.W."/>
            <person name="Minx P."/>
            <person name="Boehm T."/>
            <person name="Wilson R.K."/>
            <person name="Brenner S."/>
            <person name="Warren W.C."/>
        </authorList>
    </citation>
    <scope>NUCLEOTIDE SEQUENCE [LARGE SCALE GENOMIC DNA]</scope>
</reference>
<reference evidence="3" key="2">
    <citation type="journal article" date="2007" name="PLoS Biol.">
        <title>Survey sequencing and comparative analysis of the elephant shark (Callorhinchus milii) genome.</title>
        <authorList>
            <person name="Venkatesh B."/>
            <person name="Kirkness E.F."/>
            <person name="Loh Y.H."/>
            <person name="Halpern A.L."/>
            <person name="Lee A.P."/>
            <person name="Johnson J."/>
            <person name="Dandona N."/>
            <person name="Viswanathan L.D."/>
            <person name="Tay A."/>
            <person name="Venter J.C."/>
            <person name="Strausberg R.L."/>
            <person name="Brenner S."/>
        </authorList>
    </citation>
    <scope>NUCLEOTIDE SEQUENCE [LARGE SCALE GENOMIC DNA]</scope>
</reference>
<dbReference type="Pfam" id="PF06581">
    <property type="entry name" value="p31comet"/>
    <property type="match status" value="1"/>
</dbReference>
<dbReference type="Proteomes" id="UP000314986">
    <property type="component" value="Unassembled WGS sequence"/>
</dbReference>
<organism evidence="2 3">
    <name type="scientific">Callorhinchus milii</name>
    <name type="common">Ghost shark</name>
    <dbReference type="NCBI Taxonomy" id="7868"/>
    <lineage>
        <taxon>Eukaryota</taxon>
        <taxon>Metazoa</taxon>
        <taxon>Chordata</taxon>
        <taxon>Craniata</taxon>
        <taxon>Vertebrata</taxon>
        <taxon>Chondrichthyes</taxon>
        <taxon>Holocephali</taxon>
        <taxon>Chimaeriformes</taxon>
        <taxon>Callorhinchidae</taxon>
        <taxon>Callorhinchus</taxon>
    </lineage>
</organism>
<dbReference type="GO" id="GO:0007096">
    <property type="term" value="P:regulation of exit from mitosis"/>
    <property type="evidence" value="ECO:0007669"/>
    <property type="project" value="InterPro"/>
</dbReference>
<name>A0A4W3JGK6_CALMI</name>
<sequence>MNPTCSYNPQFSDQVWGRDALLTPRLDKREDKTNAGNKSNDLVPASARRQHVGAETGRGRDRDGERSGAESGDTAKVQEGNEEPERESNGLECREAAEPVCPGKRSEAEVSVLFAGPVSRDGCCRLVCEIVKHVLYQRQQMPLPYEQLPFFTRRANEPEDYRRNEQSDRKKYQRALSDLDEVFQNLEAVFGLTVVPRVHILLGGSVVRPKELYEVNMERVALGHREKSLETLSCIRKLFHTLFVEDVLNELRSLPLMNMLLLVEGHRDSGIQWFRPKLNYRVPERCKKLVISLSCSPGSCSPTGEQTNHSDSSDYIWFQAPIIIKGFYA</sequence>
<dbReference type="InterPro" id="IPR009511">
    <property type="entry name" value="MAD1/Cdc20-bound-Mad2-bd"/>
</dbReference>
<feature type="region of interest" description="Disordered" evidence="1">
    <location>
        <begin position="1"/>
        <end position="94"/>
    </location>
</feature>
<dbReference type="STRING" id="7868.ENSCMIP00000042619"/>
<dbReference type="PANTHER" id="PTHR15681">
    <property type="entry name" value="MAD2L1-BINDING PROTEIN"/>
    <property type="match status" value="1"/>
</dbReference>
<dbReference type="InterPro" id="IPR053729">
    <property type="entry name" value="MAD2L1BP_domain_sf"/>
</dbReference>
<reference evidence="2" key="4">
    <citation type="submission" date="2025-08" db="UniProtKB">
        <authorList>
            <consortium name="Ensembl"/>
        </authorList>
    </citation>
    <scope>IDENTIFICATION</scope>
</reference>
<evidence type="ECO:0000313" key="3">
    <source>
        <dbReference type="Proteomes" id="UP000314986"/>
    </source>
</evidence>
<evidence type="ECO:0000313" key="2">
    <source>
        <dbReference type="Ensembl" id="ENSCMIP00000042619.1"/>
    </source>
</evidence>
<proteinExistence type="predicted"/>
<reference evidence="2" key="5">
    <citation type="submission" date="2025-09" db="UniProtKB">
        <authorList>
            <consortium name="Ensembl"/>
        </authorList>
    </citation>
    <scope>IDENTIFICATION</scope>
</reference>
<feature type="compositionally biased region" description="Basic and acidic residues" evidence="1">
    <location>
        <begin position="57"/>
        <end position="68"/>
    </location>
</feature>
<reference evidence="3" key="1">
    <citation type="journal article" date="2006" name="Science">
        <title>Ancient noncoding elements conserved in the human genome.</title>
        <authorList>
            <person name="Venkatesh B."/>
            <person name="Kirkness E.F."/>
            <person name="Loh Y.H."/>
            <person name="Halpern A.L."/>
            <person name="Lee A.P."/>
            <person name="Johnson J."/>
            <person name="Dandona N."/>
            <person name="Viswanathan L.D."/>
            <person name="Tay A."/>
            <person name="Venter J.C."/>
            <person name="Strausberg R.L."/>
            <person name="Brenner S."/>
        </authorList>
    </citation>
    <scope>NUCLEOTIDE SEQUENCE [LARGE SCALE GENOMIC DNA]</scope>
</reference>
<dbReference type="GO" id="GO:0005634">
    <property type="term" value="C:nucleus"/>
    <property type="evidence" value="ECO:0007669"/>
    <property type="project" value="InterPro"/>
</dbReference>
<accession>A0A4W3JGK6</accession>
<dbReference type="Ensembl" id="ENSCMIT00000043238.1">
    <property type="protein sequence ID" value="ENSCMIP00000042619.1"/>
    <property type="gene ID" value="ENSCMIG00000017722.1"/>
</dbReference>
<dbReference type="Gene3D" id="3.30.900.20">
    <property type="match status" value="1"/>
</dbReference>
<dbReference type="PANTHER" id="PTHR15681:SF1">
    <property type="entry name" value="MAD2L1-BINDING PROTEIN"/>
    <property type="match status" value="1"/>
</dbReference>
<evidence type="ECO:0000256" key="1">
    <source>
        <dbReference type="SAM" id="MobiDB-lite"/>
    </source>
</evidence>
<protein>
    <submittedName>
        <fullName evidence="2">MAD2L1 binding protein</fullName>
    </submittedName>
</protein>
<dbReference type="AlphaFoldDB" id="A0A4W3JGK6"/>
<dbReference type="InParanoid" id="A0A4W3JGK6"/>
<feature type="compositionally biased region" description="Polar residues" evidence="1">
    <location>
        <begin position="1"/>
        <end position="13"/>
    </location>
</feature>